<dbReference type="Proteomes" id="UP001054945">
    <property type="component" value="Unassembled WGS sequence"/>
</dbReference>
<reference evidence="1 2" key="1">
    <citation type="submission" date="2021-06" db="EMBL/GenBank/DDBJ databases">
        <title>Caerostris extrusa draft genome.</title>
        <authorList>
            <person name="Kono N."/>
            <person name="Arakawa K."/>
        </authorList>
    </citation>
    <scope>NUCLEOTIDE SEQUENCE [LARGE SCALE GENOMIC DNA]</scope>
</reference>
<evidence type="ECO:0000313" key="1">
    <source>
        <dbReference type="EMBL" id="GIY33546.1"/>
    </source>
</evidence>
<organism evidence="1 2">
    <name type="scientific">Caerostris extrusa</name>
    <name type="common">Bark spider</name>
    <name type="synonym">Caerostris bankana</name>
    <dbReference type="NCBI Taxonomy" id="172846"/>
    <lineage>
        <taxon>Eukaryota</taxon>
        <taxon>Metazoa</taxon>
        <taxon>Ecdysozoa</taxon>
        <taxon>Arthropoda</taxon>
        <taxon>Chelicerata</taxon>
        <taxon>Arachnida</taxon>
        <taxon>Araneae</taxon>
        <taxon>Araneomorphae</taxon>
        <taxon>Entelegynae</taxon>
        <taxon>Araneoidea</taxon>
        <taxon>Araneidae</taxon>
        <taxon>Caerostris</taxon>
    </lineage>
</organism>
<protein>
    <submittedName>
        <fullName evidence="1">Uncharacterized protein</fullName>
    </submittedName>
</protein>
<evidence type="ECO:0000313" key="2">
    <source>
        <dbReference type="Proteomes" id="UP001054945"/>
    </source>
</evidence>
<gene>
    <name evidence="1" type="ORF">CEXT_514811</name>
</gene>
<dbReference type="AlphaFoldDB" id="A0AAV4SK35"/>
<keyword evidence="2" id="KW-1185">Reference proteome</keyword>
<dbReference type="EMBL" id="BPLR01009656">
    <property type="protein sequence ID" value="GIY33546.1"/>
    <property type="molecule type" value="Genomic_DNA"/>
</dbReference>
<comment type="caution">
    <text evidence="1">The sequence shown here is derived from an EMBL/GenBank/DDBJ whole genome shotgun (WGS) entry which is preliminary data.</text>
</comment>
<proteinExistence type="predicted"/>
<accession>A0AAV4SK35</accession>
<name>A0AAV4SK35_CAEEX</name>
<sequence length="79" mass="9155">MCFESSDSKSMLSYRNWFSLSVWFSPSSLMCFESSDSKACSLIENWYSLRVWFSPSSLMCFEFSDSKFESSDSKVHALL</sequence>